<dbReference type="InterPro" id="IPR000743">
    <property type="entry name" value="Glyco_hydro_28"/>
</dbReference>
<dbReference type="GO" id="GO:0004650">
    <property type="term" value="F:polygalacturonase activity"/>
    <property type="evidence" value="ECO:0007669"/>
    <property type="project" value="InterPro"/>
</dbReference>
<protein>
    <submittedName>
        <fullName evidence="5">Right-handed parallel beta-helix repeat-containing protein</fullName>
    </submittedName>
</protein>
<sequence length="292" mass="31939">VQFLRPPLVQVHECEDVVIEDVRLQSSPFWTLHPVFSTRLTIRGLTIENPADAPNTDGIDIESSTYVTVEDCFVHVGDDGIAMKSGSGRSGIEDAAPTSHVTIRNCTVKAAHGGAVIGSETAAGIDNIEVVDCTFDGTDRGIRIKTRRGRGGALRDLVFRNLTMRNNLCPLVVNMFYRCGCDDMSCFSLDEQPVTDETPSLCNLTVEGCHGYDNRSSAGMIVGLPESRVRNVTVRDCTFTIAKEGLEPVDRSDMYLGLPEISNRGLRLRFVEDLKLENVQVEGAEEAVTTDI</sequence>
<evidence type="ECO:0000313" key="6">
    <source>
        <dbReference type="Proteomes" id="UP000823633"/>
    </source>
</evidence>
<dbReference type="PANTHER" id="PTHR31339:SF9">
    <property type="entry name" value="PLASMIN AND FIBRONECTIN-BINDING PROTEIN A"/>
    <property type="match status" value="1"/>
</dbReference>
<dbReference type="InterPro" id="IPR006626">
    <property type="entry name" value="PbH1"/>
</dbReference>
<dbReference type="PANTHER" id="PTHR31339">
    <property type="entry name" value="PECTIN LYASE-RELATED"/>
    <property type="match status" value="1"/>
</dbReference>
<name>A0A9D9EA35_9SPIR</name>
<reference evidence="5" key="2">
    <citation type="journal article" date="2021" name="PeerJ">
        <title>Extensive microbial diversity within the chicken gut microbiome revealed by metagenomics and culture.</title>
        <authorList>
            <person name="Gilroy R."/>
            <person name="Ravi A."/>
            <person name="Getino M."/>
            <person name="Pursley I."/>
            <person name="Horton D.L."/>
            <person name="Alikhan N.F."/>
            <person name="Baker D."/>
            <person name="Gharbi K."/>
            <person name="Hall N."/>
            <person name="Watson M."/>
            <person name="Adriaenssens E.M."/>
            <person name="Foster-Nyarko E."/>
            <person name="Jarju S."/>
            <person name="Secka A."/>
            <person name="Antonio M."/>
            <person name="Oren A."/>
            <person name="Chaudhuri R.R."/>
            <person name="La Ragione R."/>
            <person name="Hildebrand F."/>
            <person name="Pallen M.J."/>
        </authorList>
    </citation>
    <scope>NUCLEOTIDE SEQUENCE</scope>
    <source>
        <strain evidence="5">11167</strain>
    </source>
</reference>
<dbReference type="InterPro" id="IPR012334">
    <property type="entry name" value="Pectin_lyas_fold"/>
</dbReference>
<dbReference type="Gene3D" id="2.160.20.10">
    <property type="entry name" value="Single-stranded right-handed beta-helix, Pectin lyase-like"/>
    <property type="match status" value="1"/>
</dbReference>
<dbReference type="SUPFAM" id="SSF51126">
    <property type="entry name" value="Pectin lyase-like"/>
    <property type="match status" value="1"/>
</dbReference>
<comment type="caution">
    <text evidence="5">The sequence shown here is derived from an EMBL/GenBank/DDBJ whole genome shotgun (WGS) entry which is preliminary data.</text>
</comment>
<organism evidence="5 6">
    <name type="scientific">Candidatus Aphodenecus pullistercoris</name>
    <dbReference type="NCBI Taxonomy" id="2840669"/>
    <lineage>
        <taxon>Bacteria</taxon>
        <taxon>Pseudomonadati</taxon>
        <taxon>Spirochaetota</taxon>
        <taxon>Spirochaetia</taxon>
        <taxon>Spirochaetales</taxon>
        <taxon>Candidatus Aphodenecus</taxon>
    </lineage>
</organism>
<keyword evidence="2 4" id="KW-0378">Hydrolase</keyword>
<evidence type="ECO:0000256" key="4">
    <source>
        <dbReference type="RuleBase" id="RU361169"/>
    </source>
</evidence>
<keyword evidence="3 4" id="KW-0326">Glycosidase</keyword>
<reference evidence="5" key="1">
    <citation type="submission" date="2020-10" db="EMBL/GenBank/DDBJ databases">
        <authorList>
            <person name="Gilroy R."/>
        </authorList>
    </citation>
    <scope>NUCLEOTIDE SEQUENCE</scope>
    <source>
        <strain evidence="5">11167</strain>
    </source>
</reference>
<comment type="similarity">
    <text evidence="1 4">Belongs to the glycosyl hydrolase 28 family.</text>
</comment>
<dbReference type="InterPro" id="IPR011050">
    <property type="entry name" value="Pectin_lyase_fold/virulence"/>
</dbReference>
<dbReference type="EMBL" id="JADIMU010000059">
    <property type="protein sequence ID" value="MBO8443833.1"/>
    <property type="molecule type" value="Genomic_DNA"/>
</dbReference>
<evidence type="ECO:0000256" key="1">
    <source>
        <dbReference type="ARBA" id="ARBA00008834"/>
    </source>
</evidence>
<dbReference type="Pfam" id="PF00295">
    <property type="entry name" value="Glyco_hydro_28"/>
    <property type="match status" value="1"/>
</dbReference>
<dbReference type="GO" id="GO:0005975">
    <property type="term" value="P:carbohydrate metabolic process"/>
    <property type="evidence" value="ECO:0007669"/>
    <property type="project" value="InterPro"/>
</dbReference>
<accession>A0A9D9EA35</accession>
<dbReference type="SMART" id="SM00710">
    <property type="entry name" value="PbH1"/>
    <property type="match status" value="6"/>
</dbReference>
<dbReference type="Proteomes" id="UP000823633">
    <property type="component" value="Unassembled WGS sequence"/>
</dbReference>
<evidence type="ECO:0000256" key="2">
    <source>
        <dbReference type="ARBA" id="ARBA00022801"/>
    </source>
</evidence>
<proteinExistence type="inferred from homology"/>
<gene>
    <name evidence="5" type="ORF">IAC42_08795</name>
</gene>
<dbReference type="InterPro" id="IPR051801">
    <property type="entry name" value="GH28_Enzymes"/>
</dbReference>
<dbReference type="AlphaFoldDB" id="A0A9D9EA35"/>
<feature type="non-terminal residue" evidence="5">
    <location>
        <position position="1"/>
    </location>
</feature>
<evidence type="ECO:0000256" key="3">
    <source>
        <dbReference type="ARBA" id="ARBA00023295"/>
    </source>
</evidence>
<evidence type="ECO:0000313" key="5">
    <source>
        <dbReference type="EMBL" id="MBO8443833.1"/>
    </source>
</evidence>